<feature type="coiled-coil region" evidence="1">
    <location>
        <begin position="180"/>
        <end position="207"/>
    </location>
</feature>
<dbReference type="EMBL" id="APPV01000006">
    <property type="protein sequence ID" value="ENV61498.1"/>
    <property type="molecule type" value="Genomic_DNA"/>
</dbReference>
<name>A0ABP2U9N3_9GAMM</name>
<dbReference type="Proteomes" id="UP000018433">
    <property type="component" value="Unassembled WGS sequence"/>
</dbReference>
<gene>
    <name evidence="2" type="ORF">F950_00771</name>
</gene>
<sequence length="317" mass="37481">MKVKNDEFSEIFKKFEFETGSVEKNTISGLVKTLQLEISELNKNIIAITNEFNTSYVSNDNNKNLKLIYDKIEDLSNNLLDNRGVEDTLILTQNLYANLNNEYKIIENEFLNLQKKYIDEKNENKNLIKAFIKLQEKYVVLNAENKTIIECLLRIQTQYLNISKEKEEIKNNAFEYLNLFHKIQKDKILLLQKNKNLENELNFSKDRINKTYYGVENRVKAELPYMIGEILVKDLNGKNILLMPYKVLKTIFTYNHKVQSYMIPLEDYSDYHNSQKVKNHLSYRVGKIITSGEKLFSKKKVLEISKEILDFKFNRIK</sequence>
<accession>A0ABP2U9N3</accession>
<keyword evidence="1" id="KW-0175">Coiled coil</keyword>
<feature type="coiled-coil region" evidence="1">
    <location>
        <begin position="89"/>
        <end position="123"/>
    </location>
</feature>
<comment type="caution">
    <text evidence="2">The sequence shown here is derived from an EMBL/GenBank/DDBJ whole genome shotgun (WGS) entry which is preliminary data.</text>
</comment>
<evidence type="ECO:0000313" key="3">
    <source>
        <dbReference type="Proteomes" id="UP000018433"/>
    </source>
</evidence>
<evidence type="ECO:0000313" key="2">
    <source>
        <dbReference type="EMBL" id="ENV61498.1"/>
    </source>
</evidence>
<reference evidence="2 3" key="1">
    <citation type="submission" date="2013-02" db="EMBL/GenBank/DDBJ databases">
        <title>The Genome Sequence of Acinetobacter soli NIPH 2899.</title>
        <authorList>
            <consortium name="The Broad Institute Genome Sequencing Platform"/>
            <consortium name="The Broad Institute Genome Sequencing Center for Infectious Disease"/>
            <person name="Cerqueira G."/>
            <person name="Feldgarden M."/>
            <person name="Courvalin P."/>
            <person name="Perichon B."/>
            <person name="Grillot-Courvalin C."/>
            <person name="Clermont D."/>
            <person name="Rocha E."/>
            <person name="Yoon E.-J."/>
            <person name="Nemec A."/>
            <person name="Walker B."/>
            <person name="Young S.K."/>
            <person name="Zeng Q."/>
            <person name="Gargeya S."/>
            <person name="Fitzgerald M."/>
            <person name="Haas B."/>
            <person name="Abouelleil A."/>
            <person name="Alvarado L."/>
            <person name="Arachchi H.M."/>
            <person name="Berlin A.M."/>
            <person name="Chapman S.B."/>
            <person name="Dewar J."/>
            <person name="Goldberg J."/>
            <person name="Griggs A."/>
            <person name="Gujja S."/>
            <person name="Hansen M."/>
            <person name="Howarth C."/>
            <person name="Imamovic A."/>
            <person name="Larimer J."/>
            <person name="McCowan C."/>
            <person name="Murphy C."/>
            <person name="Neiman D."/>
            <person name="Pearson M."/>
            <person name="Priest M."/>
            <person name="Roberts A."/>
            <person name="Saif S."/>
            <person name="Shea T."/>
            <person name="Sisk P."/>
            <person name="Sykes S."/>
            <person name="Wortman J."/>
            <person name="Nusbaum C."/>
            <person name="Birren B."/>
        </authorList>
    </citation>
    <scope>NUCLEOTIDE SEQUENCE [LARGE SCALE GENOMIC DNA]</scope>
    <source>
        <strain evidence="2 3">NIPH 2899</strain>
    </source>
</reference>
<dbReference type="RefSeq" id="WP_004944319.1">
    <property type="nucleotide sequence ID" value="NZ_KB849643.1"/>
</dbReference>
<proteinExistence type="predicted"/>
<evidence type="ECO:0000256" key="1">
    <source>
        <dbReference type="SAM" id="Coils"/>
    </source>
</evidence>
<keyword evidence="3" id="KW-1185">Reference proteome</keyword>
<protein>
    <submittedName>
        <fullName evidence="2">Uncharacterized protein</fullName>
    </submittedName>
</protein>
<organism evidence="2 3">
    <name type="scientific">Acinetobacter soli NIPH 2899</name>
    <dbReference type="NCBI Taxonomy" id="1217677"/>
    <lineage>
        <taxon>Bacteria</taxon>
        <taxon>Pseudomonadati</taxon>
        <taxon>Pseudomonadota</taxon>
        <taxon>Gammaproteobacteria</taxon>
        <taxon>Moraxellales</taxon>
        <taxon>Moraxellaceae</taxon>
        <taxon>Acinetobacter</taxon>
    </lineage>
</organism>